<accession>A0AAJ7QFD3</accession>
<reference evidence="5" key="1">
    <citation type="submission" date="2025-08" db="UniProtKB">
        <authorList>
            <consortium name="RefSeq"/>
        </authorList>
    </citation>
    <scope>IDENTIFICATION</scope>
    <source>
        <tissue evidence="5">Brain</tissue>
    </source>
</reference>
<proteinExistence type="predicted"/>
<evidence type="ECO:0000313" key="4">
    <source>
        <dbReference type="Proteomes" id="UP000694890"/>
    </source>
</evidence>
<keyword evidence="1" id="KW-0433">Leucine-rich repeat</keyword>
<dbReference type="Proteomes" id="UP000694890">
    <property type="component" value="Linkage group LG23"/>
</dbReference>
<evidence type="ECO:0000256" key="2">
    <source>
        <dbReference type="ARBA" id="ARBA00022737"/>
    </source>
</evidence>
<dbReference type="InterPro" id="IPR032675">
    <property type="entry name" value="LRR_dom_sf"/>
</dbReference>
<dbReference type="RefSeq" id="XP_018554706.2">
    <property type="nucleotide sequence ID" value="XM_018699190.2"/>
</dbReference>
<gene>
    <name evidence="5" type="primary">LOC108898998</name>
</gene>
<evidence type="ECO:0000313" key="5">
    <source>
        <dbReference type="RefSeq" id="XP_018554706.2"/>
    </source>
</evidence>
<dbReference type="KEGG" id="lcf:108898998"/>
<sequence length="134" mass="14854">MMSLIMLIIAVINMTTASVTGSQMDINPGVETCLAERFCYQLSFGATEIPSNISSNTKYLEVTQTQIRVIPQGAFTSLQHLRKLTILQNDMLESIGAFAFANLPQLTNIFISENVALERIESFAFSNLPELTEM</sequence>
<name>A0AAJ7QFD3_LATCA</name>
<dbReference type="PANTHER" id="PTHR45712:SF22">
    <property type="entry name" value="INSULIN-LIKE GROWTH FACTOR-BINDING PROTEIN COMPLEX ACID LABILE SUBUNIT"/>
    <property type="match status" value="1"/>
</dbReference>
<dbReference type="InterPro" id="IPR050333">
    <property type="entry name" value="SLRP"/>
</dbReference>
<dbReference type="InterPro" id="IPR026906">
    <property type="entry name" value="LRR_5"/>
</dbReference>
<keyword evidence="2" id="KW-0677">Repeat</keyword>
<evidence type="ECO:0000256" key="3">
    <source>
        <dbReference type="SAM" id="SignalP"/>
    </source>
</evidence>
<protein>
    <submittedName>
        <fullName evidence="5">Follicle-stimulating hormone receptor-like</fullName>
    </submittedName>
</protein>
<dbReference type="Gene3D" id="3.80.10.10">
    <property type="entry name" value="Ribonuclease Inhibitor"/>
    <property type="match status" value="1"/>
</dbReference>
<organism evidence="4 5">
    <name type="scientific">Lates calcarifer</name>
    <name type="common">Barramundi</name>
    <name type="synonym">Holocentrus calcarifer</name>
    <dbReference type="NCBI Taxonomy" id="8187"/>
    <lineage>
        <taxon>Eukaryota</taxon>
        <taxon>Metazoa</taxon>
        <taxon>Chordata</taxon>
        <taxon>Craniata</taxon>
        <taxon>Vertebrata</taxon>
        <taxon>Euteleostomi</taxon>
        <taxon>Actinopterygii</taxon>
        <taxon>Neopterygii</taxon>
        <taxon>Teleostei</taxon>
        <taxon>Neoteleostei</taxon>
        <taxon>Acanthomorphata</taxon>
        <taxon>Carangaria</taxon>
        <taxon>Carangaria incertae sedis</taxon>
        <taxon>Centropomidae</taxon>
        <taxon>Lates</taxon>
    </lineage>
</organism>
<dbReference type="SUPFAM" id="SSF52058">
    <property type="entry name" value="L domain-like"/>
    <property type="match status" value="1"/>
</dbReference>
<dbReference type="PANTHER" id="PTHR45712">
    <property type="entry name" value="AGAP008170-PA"/>
    <property type="match status" value="1"/>
</dbReference>
<dbReference type="AlphaFoldDB" id="A0AAJ7QFD3"/>
<dbReference type="Pfam" id="PF13306">
    <property type="entry name" value="LRR_5"/>
    <property type="match status" value="1"/>
</dbReference>
<feature type="signal peptide" evidence="3">
    <location>
        <begin position="1"/>
        <end position="21"/>
    </location>
</feature>
<keyword evidence="3" id="KW-0732">Signal</keyword>
<dbReference type="GeneID" id="108898998"/>
<evidence type="ECO:0000256" key="1">
    <source>
        <dbReference type="ARBA" id="ARBA00022614"/>
    </source>
</evidence>
<feature type="chain" id="PRO_5042584997" evidence="3">
    <location>
        <begin position="22"/>
        <end position="134"/>
    </location>
</feature>